<organism evidence="10 11">
    <name type="scientific">Dimorphilus gyrociliatus</name>
    <dbReference type="NCBI Taxonomy" id="2664684"/>
    <lineage>
        <taxon>Eukaryota</taxon>
        <taxon>Metazoa</taxon>
        <taxon>Spiralia</taxon>
        <taxon>Lophotrochozoa</taxon>
        <taxon>Annelida</taxon>
        <taxon>Polychaeta</taxon>
        <taxon>Polychaeta incertae sedis</taxon>
        <taxon>Dinophilidae</taxon>
        <taxon>Dimorphilus</taxon>
    </lineage>
</organism>
<dbReference type="InterPro" id="IPR034394">
    <property type="entry name" value="Man1_RRM"/>
</dbReference>
<feature type="transmembrane region" description="Helical" evidence="8">
    <location>
        <begin position="351"/>
        <end position="371"/>
    </location>
</feature>
<keyword evidence="5 8" id="KW-0472">Membrane</keyword>
<evidence type="ECO:0000256" key="8">
    <source>
        <dbReference type="SAM" id="Phobius"/>
    </source>
</evidence>
<dbReference type="GO" id="GO:0006998">
    <property type="term" value="P:nuclear envelope organization"/>
    <property type="evidence" value="ECO:0007669"/>
    <property type="project" value="TreeGrafter"/>
</dbReference>
<evidence type="ECO:0000313" key="11">
    <source>
        <dbReference type="Proteomes" id="UP000549394"/>
    </source>
</evidence>
<feature type="compositionally biased region" description="Polar residues" evidence="7">
    <location>
        <begin position="49"/>
        <end position="67"/>
    </location>
</feature>
<dbReference type="Gene3D" id="3.30.70.330">
    <property type="match status" value="1"/>
</dbReference>
<dbReference type="InterPro" id="IPR011015">
    <property type="entry name" value="LEM/LEM-like_dom_sf"/>
</dbReference>
<keyword evidence="3 8" id="KW-0812">Transmembrane</keyword>
<dbReference type="AlphaFoldDB" id="A0A7I8VVX0"/>
<feature type="compositionally biased region" description="Polar residues" evidence="7">
    <location>
        <begin position="76"/>
        <end position="91"/>
    </location>
</feature>
<dbReference type="Pfam" id="PF03020">
    <property type="entry name" value="LEM"/>
    <property type="match status" value="1"/>
</dbReference>
<evidence type="ECO:0000256" key="7">
    <source>
        <dbReference type="SAM" id="MobiDB-lite"/>
    </source>
</evidence>
<comment type="subcellular location">
    <subcellularLocation>
        <location evidence="1">Nucleus inner membrane</location>
        <topology evidence="1">Multi-pass membrane protein</topology>
    </subcellularLocation>
</comment>
<dbReference type="SUPFAM" id="SSF63451">
    <property type="entry name" value="LEM domain"/>
    <property type="match status" value="1"/>
</dbReference>
<dbReference type="GO" id="GO:0031490">
    <property type="term" value="F:chromatin DNA binding"/>
    <property type="evidence" value="ECO:0007669"/>
    <property type="project" value="TreeGrafter"/>
</dbReference>
<evidence type="ECO:0000256" key="2">
    <source>
        <dbReference type="ARBA" id="ARBA00022553"/>
    </source>
</evidence>
<feature type="transmembrane region" description="Helical" evidence="8">
    <location>
        <begin position="190"/>
        <end position="210"/>
    </location>
</feature>
<dbReference type="OrthoDB" id="118234at2759"/>
<dbReference type="Gene3D" id="1.10.10.1180">
    <property type="entry name" value="MAN1, winged-helix domain"/>
    <property type="match status" value="1"/>
</dbReference>
<dbReference type="InterPro" id="IPR041885">
    <property type="entry name" value="MAN1_winged_helix_dom"/>
</dbReference>
<accession>A0A7I8VVX0</accession>
<dbReference type="Pfam" id="PF09402">
    <property type="entry name" value="MSC"/>
    <property type="match status" value="1"/>
</dbReference>
<reference evidence="10 11" key="1">
    <citation type="submission" date="2020-08" db="EMBL/GenBank/DDBJ databases">
        <authorList>
            <person name="Hejnol A."/>
        </authorList>
    </citation>
    <scope>NUCLEOTIDE SEQUENCE [LARGE SCALE GENOMIC DNA]</scope>
</reference>
<dbReference type="CDD" id="cd12286">
    <property type="entry name" value="RRM_Man1"/>
    <property type="match status" value="1"/>
</dbReference>
<dbReference type="InterPro" id="IPR052277">
    <property type="entry name" value="INM_ESCRT-Associated"/>
</dbReference>
<dbReference type="GO" id="GO:0030514">
    <property type="term" value="P:negative regulation of BMP signaling pathway"/>
    <property type="evidence" value="ECO:0007669"/>
    <property type="project" value="TreeGrafter"/>
</dbReference>
<proteinExistence type="predicted"/>
<dbReference type="PANTHER" id="PTHR13428:SF12">
    <property type="entry name" value="INNER NUCLEAR MEMBRANE PROTEIN MAN1"/>
    <property type="match status" value="1"/>
</dbReference>
<dbReference type="PROSITE" id="PS50954">
    <property type="entry name" value="LEM"/>
    <property type="match status" value="1"/>
</dbReference>
<dbReference type="SUPFAM" id="SSF54928">
    <property type="entry name" value="RNA-binding domain, RBD"/>
    <property type="match status" value="1"/>
</dbReference>
<sequence length="621" mass="71312">MADLTDAELRLELIKYGYTPGPIVPSTRKVLEKKLQKLKSGKLNSNALVTVSTDENDSDAPSKSTPKSNRRKKSPIKSSSTKQASVTSTQLLDEDDLDTNSVGLQCSFNEGIERPLITGRRPLGANSPFTKPKFYSSTPKCDAPSLSSYSTYRKFSSVTLRSGDTTKTLLKTEERKSSSDDNSSWRPQNVSALIILFFGAFLSVIVYLYLNQRLLGMERAHVQAICNKDGPKSSLCSLQPERVKSTQQIAKAIYDVLNTGEGNRICKDESLSLYMPQATVIKQISVILRREVTSNEQKFAYNLISENPEWHMRLYDSSKRETSLPESVQYLRCIKPSLPLSCRISRSFKRLALYILTGIAGVLMIISLFVFRKYWKKRAERRMHEMYLIIDNIINFFESESRQKRDDGEEDVFFPIDHVRDRLIEPKKRRQLEKLWTEAINFLSDNESRLSEQIRVVNGEEFRVWKWNDGALNGKNKVWQGKAVSDNCKGDDPVIGYYECLKIRNMFDPDTEVEENWHVAIEDAILEQCKESDIVHISVEKSSKEGCVYVKCRTKLDAGKAFKQMRGLWFNRRLISVKYLSLERYHRRFPKAVSCCERLEPSNDERRSLAVPFFNSVTEKF</sequence>
<keyword evidence="4 8" id="KW-1133">Transmembrane helix</keyword>
<dbReference type="PANTHER" id="PTHR13428">
    <property type="entry name" value="INNER NUCLEAR MEMBRANE PROTEIN MAN1 LEM DOMAIN CONTAINING PROTEIN"/>
    <property type="match status" value="1"/>
</dbReference>
<evidence type="ECO:0000256" key="5">
    <source>
        <dbReference type="ARBA" id="ARBA00023136"/>
    </source>
</evidence>
<dbReference type="InterPro" id="IPR018996">
    <property type="entry name" value="Man1/Src1-like_C"/>
</dbReference>
<name>A0A7I8VVX0_9ANNE</name>
<dbReference type="CDD" id="cd12940">
    <property type="entry name" value="LEM_LAP2_LEMD1"/>
    <property type="match status" value="1"/>
</dbReference>
<keyword evidence="6" id="KW-0539">Nucleus</keyword>
<evidence type="ECO:0000256" key="1">
    <source>
        <dbReference type="ARBA" id="ARBA00004473"/>
    </source>
</evidence>
<evidence type="ECO:0000256" key="3">
    <source>
        <dbReference type="ARBA" id="ARBA00022692"/>
    </source>
</evidence>
<evidence type="ECO:0000256" key="6">
    <source>
        <dbReference type="ARBA" id="ARBA00023242"/>
    </source>
</evidence>
<keyword evidence="2" id="KW-0597">Phosphoprotein</keyword>
<dbReference type="InterPro" id="IPR012677">
    <property type="entry name" value="Nucleotide-bd_a/b_plait_sf"/>
</dbReference>
<feature type="region of interest" description="Disordered" evidence="7">
    <location>
        <begin position="49"/>
        <end position="92"/>
    </location>
</feature>
<dbReference type="FunFam" id="3.30.70.330:FF:000176">
    <property type="entry name" value="Inner nuclear membrane protein Man1"/>
    <property type="match status" value="1"/>
</dbReference>
<evidence type="ECO:0000256" key="4">
    <source>
        <dbReference type="ARBA" id="ARBA00022989"/>
    </source>
</evidence>
<dbReference type="Gene3D" id="1.10.720.40">
    <property type="match status" value="1"/>
</dbReference>
<dbReference type="EMBL" id="CAJFCJ010000012">
    <property type="protein sequence ID" value="CAD5120471.1"/>
    <property type="molecule type" value="Genomic_DNA"/>
</dbReference>
<dbReference type="InterPro" id="IPR003887">
    <property type="entry name" value="LEM_dom"/>
</dbReference>
<evidence type="ECO:0000313" key="10">
    <source>
        <dbReference type="EMBL" id="CAD5120471.1"/>
    </source>
</evidence>
<comment type="caution">
    <text evidence="10">The sequence shown here is derived from an EMBL/GenBank/DDBJ whole genome shotgun (WGS) entry which is preliminary data.</text>
</comment>
<gene>
    <name evidence="10" type="ORF">DGYR_LOCUS8567</name>
</gene>
<evidence type="ECO:0000259" key="9">
    <source>
        <dbReference type="PROSITE" id="PS50954"/>
    </source>
</evidence>
<dbReference type="Proteomes" id="UP000549394">
    <property type="component" value="Unassembled WGS sequence"/>
</dbReference>
<protein>
    <submittedName>
        <fullName evidence="10">DgyrCDS9039</fullName>
    </submittedName>
</protein>
<dbReference type="SMART" id="SM00540">
    <property type="entry name" value="LEM"/>
    <property type="match status" value="1"/>
</dbReference>
<feature type="domain" description="LEM" evidence="9">
    <location>
        <begin position="1"/>
        <end position="42"/>
    </location>
</feature>
<dbReference type="FunFam" id="1.10.720.40:FF:000001">
    <property type="entry name" value="LEM domain containing 2, isoform CRA_a"/>
    <property type="match status" value="1"/>
</dbReference>
<keyword evidence="11" id="KW-1185">Reference proteome</keyword>
<dbReference type="InterPro" id="IPR035979">
    <property type="entry name" value="RBD_domain_sf"/>
</dbReference>
<dbReference type="GO" id="GO:0005637">
    <property type="term" value="C:nuclear inner membrane"/>
    <property type="evidence" value="ECO:0007669"/>
    <property type="project" value="UniProtKB-SubCell"/>
</dbReference>